<accession>A0ABV1XUW7</accession>
<name>A0ABV1XUW7_9ACTN</name>
<organism evidence="2 3">
    <name type="scientific">Streptomyces lanatus</name>
    <dbReference type="NCBI Taxonomy" id="66900"/>
    <lineage>
        <taxon>Bacteria</taxon>
        <taxon>Bacillati</taxon>
        <taxon>Actinomycetota</taxon>
        <taxon>Actinomycetes</taxon>
        <taxon>Kitasatosporales</taxon>
        <taxon>Streptomycetaceae</taxon>
        <taxon>Streptomyces</taxon>
    </lineage>
</organism>
<dbReference type="RefSeq" id="WP_190072483.1">
    <property type="nucleotide sequence ID" value="NZ_BNBM01000010.1"/>
</dbReference>
<evidence type="ECO:0000256" key="1">
    <source>
        <dbReference type="SAM" id="SignalP"/>
    </source>
</evidence>
<gene>
    <name evidence="2" type="ORF">ABT384_22470</name>
</gene>
<protein>
    <submittedName>
        <fullName evidence="2">Uncharacterized protein</fullName>
    </submittedName>
</protein>
<feature type="signal peptide" evidence="1">
    <location>
        <begin position="1"/>
        <end position="25"/>
    </location>
</feature>
<comment type="caution">
    <text evidence="2">The sequence shown here is derived from an EMBL/GenBank/DDBJ whole genome shotgun (WGS) entry which is preliminary data.</text>
</comment>
<reference evidence="2 3" key="1">
    <citation type="submission" date="2024-06" db="EMBL/GenBank/DDBJ databases">
        <title>The Natural Products Discovery Center: Release of the First 8490 Sequenced Strains for Exploring Actinobacteria Biosynthetic Diversity.</title>
        <authorList>
            <person name="Kalkreuter E."/>
            <person name="Kautsar S.A."/>
            <person name="Yang D."/>
            <person name="Bader C.D."/>
            <person name="Teijaro C.N."/>
            <person name="Fluegel L."/>
            <person name="Davis C.M."/>
            <person name="Simpson J.R."/>
            <person name="Lauterbach L."/>
            <person name="Steele A.D."/>
            <person name="Gui C."/>
            <person name="Meng S."/>
            <person name="Li G."/>
            <person name="Viehrig K."/>
            <person name="Ye F."/>
            <person name="Su P."/>
            <person name="Kiefer A.F."/>
            <person name="Nichols A."/>
            <person name="Cepeda A.J."/>
            <person name="Yan W."/>
            <person name="Fan B."/>
            <person name="Jiang Y."/>
            <person name="Adhikari A."/>
            <person name="Zheng C.-J."/>
            <person name="Schuster L."/>
            <person name="Cowan T.M."/>
            <person name="Smanski M.J."/>
            <person name="Chevrette M.G."/>
            <person name="De Carvalho L.P.S."/>
            <person name="Shen B."/>
        </authorList>
    </citation>
    <scope>NUCLEOTIDE SEQUENCE [LARGE SCALE GENOMIC DNA]</scope>
    <source>
        <strain evidence="2 3">NPDC000155</strain>
    </source>
</reference>
<feature type="chain" id="PRO_5045178225" evidence="1">
    <location>
        <begin position="26"/>
        <end position="118"/>
    </location>
</feature>
<dbReference type="Proteomes" id="UP001486207">
    <property type="component" value="Unassembled WGS sequence"/>
</dbReference>
<sequence>MGKRTFTVLGTIAAAFMLATTPASAADSILEKEKGWLMFTRSCGSVYSLDLSTVKATGIKYNTGCQGHVWVRVHGNGWGDWHHDKHQVTLNSPHGKFDKALVKSCADCDAHTVYPKNT</sequence>
<keyword evidence="3" id="KW-1185">Reference proteome</keyword>
<dbReference type="EMBL" id="JBEPFB010000010">
    <property type="protein sequence ID" value="MER7375401.1"/>
    <property type="molecule type" value="Genomic_DNA"/>
</dbReference>
<proteinExistence type="predicted"/>
<keyword evidence="1" id="KW-0732">Signal</keyword>
<evidence type="ECO:0000313" key="3">
    <source>
        <dbReference type="Proteomes" id="UP001486207"/>
    </source>
</evidence>
<evidence type="ECO:0000313" key="2">
    <source>
        <dbReference type="EMBL" id="MER7375401.1"/>
    </source>
</evidence>